<evidence type="ECO:0000313" key="4">
    <source>
        <dbReference type="Proteomes" id="UP000184447"/>
    </source>
</evidence>
<dbReference type="SUPFAM" id="SSF55073">
    <property type="entry name" value="Nucleotide cyclase"/>
    <property type="match status" value="1"/>
</dbReference>
<dbReference type="EMBL" id="FQXM01000008">
    <property type="protein sequence ID" value="SHH63974.1"/>
    <property type="molecule type" value="Genomic_DNA"/>
</dbReference>
<dbReference type="STRING" id="1121316.SAMN02745207_01812"/>
<accession>A0A1M5ULU6</accession>
<evidence type="ECO:0000259" key="2">
    <source>
        <dbReference type="PROSITE" id="PS50887"/>
    </source>
</evidence>
<feature type="transmembrane region" description="Helical" evidence="1">
    <location>
        <begin position="178"/>
        <end position="198"/>
    </location>
</feature>
<dbReference type="InterPro" id="IPR050469">
    <property type="entry name" value="Diguanylate_Cyclase"/>
</dbReference>
<dbReference type="GO" id="GO:0043709">
    <property type="term" value="P:cell adhesion involved in single-species biofilm formation"/>
    <property type="evidence" value="ECO:0007669"/>
    <property type="project" value="TreeGrafter"/>
</dbReference>
<organism evidence="3 4">
    <name type="scientific">Clostridium grantii DSM 8605</name>
    <dbReference type="NCBI Taxonomy" id="1121316"/>
    <lineage>
        <taxon>Bacteria</taxon>
        <taxon>Bacillati</taxon>
        <taxon>Bacillota</taxon>
        <taxon>Clostridia</taxon>
        <taxon>Eubacteriales</taxon>
        <taxon>Clostridiaceae</taxon>
        <taxon>Clostridium</taxon>
    </lineage>
</organism>
<dbReference type="SMART" id="SM00267">
    <property type="entry name" value="GGDEF"/>
    <property type="match status" value="1"/>
</dbReference>
<keyword evidence="4" id="KW-1185">Reference proteome</keyword>
<reference evidence="3 4" key="1">
    <citation type="submission" date="2016-11" db="EMBL/GenBank/DDBJ databases">
        <authorList>
            <person name="Jaros S."/>
            <person name="Januszkiewicz K."/>
            <person name="Wedrychowicz H."/>
        </authorList>
    </citation>
    <scope>NUCLEOTIDE SEQUENCE [LARGE SCALE GENOMIC DNA]</scope>
    <source>
        <strain evidence="3 4">DSM 8605</strain>
    </source>
</reference>
<feature type="transmembrane region" description="Helical" evidence="1">
    <location>
        <begin position="355"/>
        <end position="372"/>
    </location>
</feature>
<dbReference type="GO" id="GO:1902201">
    <property type="term" value="P:negative regulation of bacterial-type flagellum-dependent cell motility"/>
    <property type="evidence" value="ECO:0007669"/>
    <property type="project" value="TreeGrafter"/>
</dbReference>
<dbReference type="GO" id="GO:0052621">
    <property type="term" value="F:diguanylate cyclase activity"/>
    <property type="evidence" value="ECO:0007669"/>
    <property type="project" value="TreeGrafter"/>
</dbReference>
<name>A0A1M5ULU6_9CLOT</name>
<dbReference type="Pfam" id="PF00990">
    <property type="entry name" value="GGDEF"/>
    <property type="match status" value="1"/>
</dbReference>
<dbReference type="GO" id="GO:0005886">
    <property type="term" value="C:plasma membrane"/>
    <property type="evidence" value="ECO:0007669"/>
    <property type="project" value="TreeGrafter"/>
</dbReference>
<dbReference type="PANTHER" id="PTHR45138:SF9">
    <property type="entry name" value="DIGUANYLATE CYCLASE DGCM-RELATED"/>
    <property type="match status" value="1"/>
</dbReference>
<feature type="transmembrane region" description="Helical" evidence="1">
    <location>
        <begin position="329"/>
        <end position="349"/>
    </location>
</feature>
<dbReference type="PROSITE" id="PS50887">
    <property type="entry name" value="GGDEF"/>
    <property type="match status" value="1"/>
</dbReference>
<feature type="transmembrane region" description="Helical" evidence="1">
    <location>
        <begin position="207"/>
        <end position="225"/>
    </location>
</feature>
<feature type="transmembrane region" description="Helical" evidence="1">
    <location>
        <begin position="237"/>
        <end position="256"/>
    </location>
</feature>
<dbReference type="NCBIfam" id="TIGR00254">
    <property type="entry name" value="GGDEF"/>
    <property type="match status" value="1"/>
</dbReference>
<dbReference type="OrthoDB" id="39385at2"/>
<keyword evidence="1" id="KW-0472">Membrane</keyword>
<dbReference type="Proteomes" id="UP000184447">
    <property type="component" value="Unassembled WGS sequence"/>
</dbReference>
<evidence type="ECO:0000256" key="1">
    <source>
        <dbReference type="SAM" id="Phobius"/>
    </source>
</evidence>
<proteinExistence type="predicted"/>
<dbReference type="AlphaFoldDB" id="A0A1M5ULU6"/>
<sequence length="561" mass="65334">MRKAYYLIILVLLVVLANNIEIFAKTNFNIPLNSQWYLNVGGDEKVWDPIEFKYYKDFDDKDMQNKLIVFKSEAMVPNTFQNVNLVISLQQLTNGHKVYFNDVLIGATELFPNHDFDDKNNLYYYFIPKSLINYGEKNTLKIKSFSTFEYGADIKPYICRYDQDFMLNLRKLELAKNITLALNTIFVLWGIVFIIFYLRSKIRKENFYFGWILIFMANYYSHRYVNILNVSYINYEKIKFVCLSLSVIISLPFLLNLIKLKVNRMDKIVLYLSLIFSMSIIIVSGNDGIKFFHLKEIQLAWFILVITYEMATIWIKLRKTKRRVFEQLFILATMVLVTDIILQIEGLALPYGIEFNEILLIVMLIYLGYINISDNVGIYKKSITDGLTNMYNKTFFINSLQYFLVNEKEEFALMIFDIDDFKKVNDTYGHPIGDRVLSSIAGAIKEMVPRGSISARYGGEEFMVLLKGIKEEKAFDIAESIRKNVENTSIVDYDSNHNRINISITISGGIVSGTTLDINIRNKNNIDFNKIINMADKQLYIAKKKGKNRNDAINFHGKMEL</sequence>
<dbReference type="InterPro" id="IPR043128">
    <property type="entry name" value="Rev_trsase/Diguanyl_cyclase"/>
</dbReference>
<dbReference type="PANTHER" id="PTHR45138">
    <property type="entry name" value="REGULATORY COMPONENTS OF SENSORY TRANSDUCTION SYSTEM"/>
    <property type="match status" value="1"/>
</dbReference>
<dbReference type="FunFam" id="3.30.70.270:FF:000001">
    <property type="entry name" value="Diguanylate cyclase domain protein"/>
    <property type="match status" value="1"/>
</dbReference>
<gene>
    <name evidence="3" type="ORF">SAMN02745207_01812</name>
</gene>
<keyword evidence="1" id="KW-0812">Transmembrane</keyword>
<protein>
    <submittedName>
        <fullName evidence="3">Diguanylate cyclase (GGDEF) domain-containing protein</fullName>
    </submittedName>
</protein>
<dbReference type="RefSeq" id="WP_073338112.1">
    <property type="nucleotide sequence ID" value="NZ_FQXM01000008.1"/>
</dbReference>
<dbReference type="CDD" id="cd01949">
    <property type="entry name" value="GGDEF"/>
    <property type="match status" value="1"/>
</dbReference>
<dbReference type="InterPro" id="IPR000160">
    <property type="entry name" value="GGDEF_dom"/>
</dbReference>
<dbReference type="InterPro" id="IPR029787">
    <property type="entry name" value="Nucleotide_cyclase"/>
</dbReference>
<keyword evidence="1" id="KW-1133">Transmembrane helix</keyword>
<feature type="domain" description="GGDEF" evidence="2">
    <location>
        <begin position="409"/>
        <end position="555"/>
    </location>
</feature>
<evidence type="ECO:0000313" key="3">
    <source>
        <dbReference type="EMBL" id="SHH63974.1"/>
    </source>
</evidence>
<feature type="transmembrane region" description="Helical" evidence="1">
    <location>
        <begin position="297"/>
        <end position="317"/>
    </location>
</feature>
<dbReference type="Gene3D" id="3.30.70.270">
    <property type="match status" value="1"/>
</dbReference>
<feature type="transmembrane region" description="Helical" evidence="1">
    <location>
        <begin position="268"/>
        <end position="285"/>
    </location>
</feature>